<dbReference type="Proteomes" id="UP000188181">
    <property type="component" value="Chromosome"/>
</dbReference>
<dbReference type="OrthoDB" id="9813321at2"/>
<gene>
    <name evidence="3" type="ORF">SMSP2_02173</name>
</gene>
<dbReference type="STRING" id="1851148.SMSP2_02173"/>
<accession>A0A1Q2MGL8</accession>
<sequence length="66" mass="7005">MPIFEYKCKKCGAKSEFLEKSGSSKKHKCEKCGSDEMQKVVSTFSAGSSSKSTQSGSCPTGTCPLS</sequence>
<dbReference type="Gene3D" id="2.20.28.30">
    <property type="entry name" value="RNA polymerase ii, chain L"/>
    <property type="match status" value="1"/>
</dbReference>
<dbReference type="EMBL" id="CP019646">
    <property type="protein sequence ID" value="AQQ71794.1"/>
    <property type="molecule type" value="Genomic_DNA"/>
</dbReference>
<dbReference type="AlphaFoldDB" id="A0A1Q2MGL8"/>
<evidence type="ECO:0000313" key="3">
    <source>
        <dbReference type="EMBL" id="AQQ71794.1"/>
    </source>
</evidence>
<evidence type="ECO:0000259" key="2">
    <source>
        <dbReference type="SMART" id="SM00834"/>
    </source>
</evidence>
<dbReference type="RefSeq" id="WP_146683935.1">
    <property type="nucleotide sequence ID" value="NZ_CP019646.1"/>
</dbReference>
<name>A0A1Q2MGL8_9BACT</name>
<reference evidence="4" key="1">
    <citation type="submission" date="2017-02" db="EMBL/GenBank/DDBJ databases">
        <title>Comparative genomics and description of representatives of a novel lineage of planctomycetes thriving in anoxic sediments.</title>
        <authorList>
            <person name="Spring S."/>
            <person name="Bunk B."/>
            <person name="Sproer C."/>
        </authorList>
    </citation>
    <scope>NUCLEOTIDE SEQUENCE [LARGE SCALE GENOMIC DNA]</scope>
    <source>
        <strain evidence="4">SM-Chi-D1</strain>
    </source>
</reference>
<feature type="domain" description="Putative regulatory protein FmdB zinc ribbon" evidence="2">
    <location>
        <begin position="1"/>
        <end position="42"/>
    </location>
</feature>
<dbReference type="SMART" id="SM00834">
    <property type="entry name" value="CxxC_CXXC_SSSS"/>
    <property type="match status" value="1"/>
</dbReference>
<proteinExistence type="predicted"/>
<feature type="compositionally biased region" description="Low complexity" evidence="1">
    <location>
        <begin position="43"/>
        <end position="57"/>
    </location>
</feature>
<keyword evidence="4" id="KW-1185">Reference proteome</keyword>
<dbReference type="InterPro" id="IPR013429">
    <property type="entry name" value="Regulatory_FmdB_Zinc_ribbon"/>
</dbReference>
<organism evidence="3 4">
    <name type="scientific">Limihaloglobus sulfuriphilus</name>
    <dbReference type="NCBI Taxonomy" id="1851148"/>
    <lineage>
        <taxon>Bacteria</taxon>
        <taxon>Pseudomonadati</taxon>
        <taxon>Planctomycetota</taxon>
        <taxon>Phycisphaerae</taxon>
        <taxon>Sedimentisphaerales</taxon>
        <taxon>Sedimentisphaeraceae</taxon>
        <taxon>Limihaloglobus</taxon>
    </lineage>
</organism>
<evidence type="ECO:0000313" key="4">
    <source>
        <dbReference type="Proteomes" id="UP000188181"/>
    </source>
</evidence>
<feature type="region of interest" description="Disordered" evidence="1">
    <location>
        <begin position="43"/>
        <end position="66"/>
    </location>
</feature>
<dbReference type="Pfam" id="PF09723">
    <property type="entry name" value="Zn_ribbon_8"/>
    <property type="match status" value="1"/>
</dbReference>
<dbReference type="NCBIfam" id="TIGR02605">
    <property type="entry name" value="CxxC_CxxC_SSSS"/>
    <property type="match status" value="1"/>
</dbReference>
<dbReference type="KEGG" id="pbas:SMSP2_02173"/>
<protein>
    <submittedName>
        <fullName evidence="3">Putative regulatory protein, FmdB family</fullName>
    </submittedName>
</protein>
<evidence type="ECO:0000256" key="1">
    <source>
        <dbReference type="SAM" id="MobiDB-lite"/>
    </source>
</evidence>